<dbReference type="EMBL" id="JYDS01003985">
    <property type="protein sequence ID" value="KRY95602.1"/>
    <property type="molecule type" value="Genomic_DNA"/>
</dbReference>
<keyword evidence="1" id="KW-0472">Membrane</keyword>
<organism evidence="2 3">
    <name type="scientific">Trichinella pseudospiralis</name>
    <name type="common">Parasitic roundworm</name>
    <dbReference type="NCBI Taxonomy" id="6337"/>
    <lineage>
        <taxon>Eukaryota</taxon>
        <taxon>Metazoa</taxon>
        <taxon>Ecdysozoa</taxon>
        <taxon>Nematoda</taxon>
        <taxon>Enoplea</taxon>
        <taxon>Dorylaimia</taxon>
        <taxon>Trichinellida</taxon>
        <taxon>Trichinellidae</taxon>
        <taxon>Trichinella</taxon>
    </lineage>
</organism>
<keyword evidence="1" id="KW-0812">Transmembrane</keyword>
<evidence type="ECO:0000256" key="1">
    <source>
        <dbReference type="SAM" id="Phobius"/>
    </source>
</evidence>
<gene>
    <name evidence="2" type="ORF">T4B_1328</name>
</gene>
<feature type="transmembrane region" description="Helical" evidence="1">
    <location>
        <begin position="20"/>
        <end position="41"/>
    </location>
</feature>
<dbReference type="Proteomes" id="UP000054805">
    <property type="component" value="Unassembled WGS sequence"/>
</dbReference>
<evidence type="ECO:0000313" key="3">
    <source>
        <dbReference type="Proteomes" id="UP000054805"/>
    </source>
</evidence>
<comment type="caution">
    <text evidence="2">The sequence shown here is derived from an EMBL/GenBank/DDBJ whole genome shotgun (WGS) entry which is preliminary data.</text>
</comment>
<keyword evidence="1" id="KW-1133">Transmembrane helix</keyword>
<dbReference type="AlphaFoldDB" id="A0A0V1GBY6"/>
<proteinExistence type="predicted"/>
<protein>
    <submittedName>
        <fullName evidence="2">Uncharacterized protein</fullName>
    </submittedName>
</protein>
<evidence type="ECO:0000313" key="2">
    <source>
        <dbReference type="EMBL" id="KRY95602.1"/>
    </source>
</evidence>
<reference evidence="2 3" key="1">
    <citation type="submission" date="2015-01" db="EMBL/GenBank/DDBJ databases">
        <title>Evolution of Trichinella species and genotypes.</title>
        <authorList>
            <person name="Korhonen P.K."/>
            <person name="Edoardo P."/>
            <person name="Giuseppe L.R."/>
            <person name="Gasser R.B."/>
        </authorList>
    </citation>
    <scope>NUCLEOTIDE SEQUENCE [LARGE SCALE GENOMIC DNA]</scope>
    <source>
        <strain evidence="2">ISS588</strain>
    </source>
</reference>
<name>A0A0V1GBY6_TRIPS</name>
<accession>A0A0V1GBY6</accession>
<keyword evidence="3" id="KW-1185">Reference proteome</keyword>
<sequence>MTEEQCVLDSMAESGSLPRSLLYACFLCLLLALIAVNLITLDSITTFVVC</sequence>